<evidence type="ECO:0000313" key="3">
    <source>
        <dbReference type="Proteomes" id="UP000515164"/>
    </source>
</evidence>
<feature type="region of interest" description="Disordered" evidence="1">
    <location>
        <begin position="212"/>
        <end position="232"/>
    </location>
</feature>
<dbReference type="CDD" id="cd09077">
    <property type="entry name" value="R1-I-EN"/>
    <property type="match status" value="1"/>
</dbReference>
<dbReference type="InterPro" id="IPR036691">
    <property type="entry name" value="Endo/exonu/phosph_ase_sf"/>
</dbReference>
<feature type="non-terminal residue" evidence="4">
    <location>
        <position position="318"/>
    </location>
</feature>
<dbReference type="AlphaFoldDB" id="A0A6P8MLH2"/>
<sequence length="318" mass="34889">MRILQTNLGRSRRAQDLLHQTIRESTVALAVVAEPYRVLDAPAWVGDTDGMVAVTRTSTPGAFAHGALQERGNGYAAVEWAGMMVVGVYVSPNSGRAAFEEFLDGVGDCVRRRLPRQVLVLGDFNAHSTEWGNARTNASGRMLSNWAAGLGLVLVNRGSTSTCVTCRGSSIVDITWASPEAFRRKSGWRVAEGVETLSDHLYIFMEVDAPGPGMPTTNDGRGPPRGRHARPPPRWKIKERNEDLLRAAAIATAWSWEASTTTTEADVEEEAENLRQAMTAICDASMPRATPGTVRSRAVYWWNPDIAELRTRCVRARR</sequence>
<organism evidence="3 4">
    <name type="scientific">Bombus bifarius</name>
    <dbReference type="NCBI Taxonomy" id="103933"/>
    <lineage>
        <taxon>Eukaryota</taxon>
        <taxon>Metazoa</taxon>
        <taxon>Ecdysozoa</taxon>
        <taxon>Arthropoda</taxon>
        <taxon>Hexapoda</taxon>
        <taxon>Insecta</taxon>
        <taxon>Pterygota</taxon>
        <taxon>Neoptera</taxon>
        <taxon>Endopterygota</taxon>
        <taxon>Hymenoptera</taxon>
        <taxon>Apocrita</taxon>
        <taxon>Aculeata</taxon>
        <taxon>Apoidea</taxon>
        <taxon>Anthophila</taxon>
        <taxon>Apidae</taxon>
        <taxon>Bombus</taxon>
        <taxon>Pyrobombus</taxon>
    </lineage>
</organism>
<dbReference type="Proteomes" id="UP000515164">
    <property type="component" value="Unplaced"/>
</dbReference>
<dbReference type="InterPro" id="IPR005135">
    <property type="entry name" value="Endo/exonuclease/phosphatase"/>
</dbReference>
<reference evidence="4" key="1">
    <citation type="submission" date="2025-08" db="UniProtKB">
        <authorList>
            <consortium name="RefSeq"/>
        </authorList>
    </citation>
    <scope>IDENTIFICATION</scope>
    <source>
        <tissue evidence="4">Muscle</tissue>
    </source>
</reference>
<protein>
    <submittedName>
        <fullName evidence="4">Uncharacterized protein LOC117213420</fullName>
    </submittedName>
</protein>
<dbReference type="RefSeq" id="XP_033314656.1">
    <property type="nucleotide sequence ID" value="XM_033458765.1"/>
</dbReference>
<feature type="domain" description="Endonuclease/exonuclease/phosphatase" evidence="2">
    <location>
        <begin position="84"/>
        <end position="204"/>
    </location>
</feature>
<evidence type="ECO:0000256" key="1">
    <source>
        <dbReference type="SAM" id="MobiDB-lite"/>
    </source>
</evidence>
<dbReference type="GeneID" id="117213420"/>
<dbReference type="PANTHER" id="PTHR33273:SF4">
    <property type="entry name" value="ENDONUCLEASE_EXONUCLEASE_PHOSPHATASE DOMAIN-CONTAINING PROTEIN"/>
    <property type="match status" value="1"/>
</dbReference>
<dbReference type="SUPFAM" id="SSF56219">
    <property type="entry name" value="DNase I-like"/>
    <property type="match status" value="1"/>
</dbReference>
<gene>
    <name evidence="4" type="primary">LOC117213420</name>
</gene>
<keyword evidence="3" id="KW-1185">Reference proteome</keyword>
<dbReference type="KEGG" id="bbif:117213420"/>
<proteinExistence type="predicted"/>
<dbReference type="GO" id="GO:0003824">
    <property type="term" value="F:catalytic activity"/>
    <property type="evidence" value="ECO:0007669"/>
    <property type="project" value="InterPro"/>
</dbReference>
<evidence type="ECO:0000259" key="2">
    <source>
        <dbReference type="Pfam" id="PF14529"/>
    </source>
</evidence>
<accession>A0A6P8MLH2</accession>
<dbReference type="Gene3D" id="3.60.10.10">
    <property type="entry name" value="Endonuclease/exonuclease/phosphatase"/>
    <property type="match status" value="1"/>
</dbReference>
<dbReference type="PANTHER" id="PTHR33273">
    <property type="entry name" value="DOMAIN-CONTAINING PROTEIN, PUTATIVE-RELATED"/>
    <property type="match status" value="1"/>
</dbReference>
<evidence type="ECO:0000313" key="4">
    <source>
        <dbReference type="RefSeq" id="XP_033314656.1"/>
    </source>
</evidence>
<name>A0A6P8MLH2_9HYME</name>
<dbReference type="Pfam" id="PF14529">
    <property type="entry name" value="Exo_endo_phos_2"/>
    <property type="match status" value="1"/>
</dbReference>